<comment type="similarity">
    <text evidence="5">Belongs to the polysaccharide lyase 1 family.</text>
</comment>
<keyword evidence="5" id="KW-0119">Carbohydrate metabolism</keyword>
<feature type="active site" evidence="4">
    <location>
        <position position="279"/>
    </location>
</feature>
<keyword evidence="5" id="KW-0964">Secreted</keyword>
<dbReference type="GO" id="GO:0000272">
    <property type="term" value="P:polysaccharide catabolic process"/>
    <property type="evidence" value="ECO:0007669"/>
    <property type="project" value="UniProtKB-KW"/>
</dbReference>
<keyword evidence="2" id="KW-0063">Aspartyl esterase</keyword>
<dbReference type="GO" id="GO:0005576">
    <property type="term" value="C:extracellular region"/>
    <property type="evidence" value="ECO:0007669"/>
    <property type="project" value="UniProtKB-SubCell"/>
</dbReference>
<dbReference type="PANTHER" id="PTHR31683">
    <property type="entry name" value="PECTATE LYASE 18-RELATED"/>
    <property type="match status" value="1"/>
</dbReference>
<evidence type="ECO:0000256" key="6">
    <source>
        <dbReference type="SAM" id="SignalP"/>
    </source>
</evidence>
<dbReference type="EMBL" id="SACR01000002">
    <property type="protein sequence ID" value="RVU47493.1"/>
    <property type="molecule type" value="Genomic_DNA"/>
</dbReference>
<dbReference type="AlphaFoldDB" id="A0A437RL18"/>
<feature type="domain" description="Pectate lyase" evidence="7">
    <location>
        <begin position="511"/>
        <end position="743"/>
    </location>
</feature>
<dbReference type="Gene3D" id="2.160.20.10">
    <property type="entry name" value="Single-stranded right-handed beta-helix, Pectin lyase-like"/>
    <property type="match status" value="2"/>
</dbReference>
<reference evidence="8 9" key="1">
    <citation type="submission" date="2019-01" db="EMBL/GenBank/DDBJ databases">
        <authorList>
            <person name="Chen W.-M."/>
        </authorList>
    </citation>
    <scope>NUCLEOTIDE SEQUENCE [LARGE SCALE GENOMIC DNA]</scope>
    <source>
        <strain evidence="8 9">KYPY4</strain>
    </source>
</reference>
<accession>A0A437RL18</accession>
<comment type="caution">
    <text evidence="8">The sequence shown here is derived from an EMBL/GenBank/DDBJ whole genome shotgun (WGS) entry which is preliminary data.</text>
</comment>
<proteinExistence type="inferred from homology"/>
<sequence>MPKASRPSTLQTCLRKPMTPSLALLLLSTLAGAAAAATPGTDNHTGPLRPQLSTAQAAEHTAAHYLADGPTPWAPAAVDTHALKPDFIVAADGSGTHRTVQAAVDAVPAATASNNGRRWVIQIRPGTYREPLCVQGKAPLTLIGVPGDAGAVRLVEGRYNAQTKPAGTAAHACWPDLAATTYGTYGSASVVFASDDLTAVHLTIANDAMDGVKAGQGYPPGAGESGGAQAVALMTIGDRVLLERVHLLAHQDTLHVRRAKPTLPGRVLVRASLIAGDVDYIFGNATLVIDDSTILQRAGRRQPPNGGHVLAPSTPAAARLGFLVQRTRFTAEPGVAPASISLGRAWDEGVARGTWQPGVSPNGQVLIRDSQLGPHLGGWSASTSRRPFAATGEQANRFFEFNNRALPADPAREVLAADGGWAAAEGGTRGGAEAAPEDVHTVRTAAQLRAALKPHLGTDGRPGVQRPRLVKIAGRIDLAQADDGRALGFDDFRDPAFSWDAFEAAYAPATWGKKKPEGPLEEARQRSAKRQAAQVMVAVPSNTTIVGLGAGAEITGGGLVLDGVQQVVLRHLHLRRAYDHFPAWDPNDNAGGEWNSAYDTLMLRNARHVWVNHCLFDDGVPATPSERVIFGRPLQRFDGLLDIIRGSQFVTVSHSHFRGHDKTVLIGNSDSLTSDDGKLQVTLHHNLWEDVKERAPRVRYGQVHLLNNLYLVNPGSEFGYSLGLGQGSRVFSESNAWQTPPTVAPAQLVRVLKGSLFRDQGSLHNGRLLDLAATLRASGASVSDALGWHPPHPPAADPAASVPARVRATAGPGWLWLGAP</sequence>
<evidence type="ECO:0000256" key="5">
    <source>
        <dbReference type="RuleBase" id="RU361173"/>
    </source>
</evidence>
<feature type="chain" id="PRO_5019124245" description="Pectate lyase domain-containing protein" evidence="6">
    <location>
        <begin position="37"/>
        <end position="820"/>
    </location>
</feature>
<feature type="signal peptide" evidence="6">
    <location>
        <begin position="1"/>
        <end position="36"/>
    </location>
</feature>
<dbReference type="SMART" id="SM00656">
    <property type="entry name" value="Amb_all"/>
    <property type="match status" value="1"/>
</dbReference>
<dbReference type="SUPFAM" id="SSF51126">
    <property type="entry name" value="Pectin lyase-like"/>
    <property type="match status" value="2"/>
</dbReference>
<dbReference type="InterPro" id="IPR000070">
    <property type="entry name" value="Pectinesterase_cat"/>
</dbReference>
<dbReference type="GO" id="GO:0030599">
    <property type="term" value="F:pectinesterase activity"/>
    <property type="evidence" value="ECO:0007669"/>
    <property type="project" value="InterPro"/>
</dbReference>
<evidence type="ECO:0000313" key="8">
    <source>
        <dbReference type="EMBL" id="RVU47493.1"/>
    </source>
</evidence>
<evidence type="ECO:0000256" key="2">
    <source>
        <dbReference type="ARBA" id="ARBA00023085"/>
    </source>
</evidence>
<dbReference type="InterPro" id="IPR002022">
    <property type="entry name" value="Pec_lyase"/>
</dbReference>
<gene>
    <name evidence="8" type="ORF">EOE66_07060</name>
</gene>
<evidence type="ECO:0000256" key="1">
    <source>
        <dbReference type="ARBA" id="ARBA00022801"/>
    </source>
</evidence>
<evidence type="ECO:0000256" key="3">
    <source>
        <dbReference type="ARBA" id="ARBA00023239"/>
    </source>
</evidence>
<evidence type="ECO:0000256" key="4">
    <source>
        <dbReference type="PROSITE-ProRule" id="PRU10040"/>
    </source>
</evidence>
<dbReference type="PANTHER" id="PTHR31683:SF18">
    <property type="entry name" value="PECTATE LYASE 21-RELATED"/>
    <property type="match status" value="1"/>
</dbReference>
<dbReference type="InterPro" id="IPR033131">
    <property type="entry name" value="Pectinesterase_Asp_AS"/>
</dbReference>
<name>A0A437RL18_9BURK</name>
<dbReference type="GO" id="GO:0042545">
    <property type="term" value="P:cell wall modification"/>
    <property type="evidence" value="ECO:0007669"/>
    <property type="project" value="InterPro"/>
</dbReference>
<keyword evidence="9" id="KW-1185">Reference proteome</keyword>
<dbReference type="OrthoDB" id="9804661at2"/>
<dbReference type="Pfam" id="PF01095">
    <property type="entry name" value="Pectinesterase"/>
    <property type="match status" value="1"/>
</dbReference>
<dbReference type="Proteomes" id="UP000285575">
    <property type="component" value="Unassembled WGS sequence"/>
</dbReference>
<dbReference type="Pfam" id="PF00544">
    <property type="entry name" value="Pectate_lyase_4"/>
    <property type="match status" value="1"/>
</dbReference>
<dbReference type="InterPro" id="IPR012334">
    <property type="entry name" value="Pectin_lyas_fold"/>
</dbReference>
<keyword evidence="1" id="KW-0378">Hydrolase</keyword>
<keyword evidence="5" id="KW-0624">Polysaccharide degradation</keyword>
<dbReference type="InterPro" id="IPR011050">
    <property type="entry name" value="Pectin_lyase_fold/virulence"/>
</dbReference>
<keyword evidence="3 5" id="KW-0456">Lyase</keyword>
<organism evidence="8 9">
    <name type="scientific">Rubrivivax rivuli</name>
    <dbReference type="NCBI Taxonomy" id="1862385"/>
    <lineage>
        <taxon>Bacteria</taxon>
        <taxon>Pseudomonadati</taxon>
        <taxon>Pseudomonadota</taxon>
        <taxon>Betaproteobacteria</taxon>
        <taxon>Burkholderiales</taxon>
        <taxon>Sphaerotilaceae</taxon>
        <taxon>Rubrivivax</taxon>
    </lineage>
</organism>
<evidence type="ECO:0000259" key="7">
    <source>
        <dbReference type="SMART" id="SM00656"/>
    </source>
</evidence>
<dbReference type="GO" id="GO:0030570">
    <property type="term" value="F:pectate lyase activity"/>
    <property type="evidence" value="ECO:0007669"/>
    <property type="project" value="InterPro"/>
</dbReference>
<protein>
    <recommendedName>
        <fullName evidence="7">Pectate lyase domain-containing protein</fullName>
    </recommendedName>
</protein>
<keyword evidence="6" id="KW-0732">Signal</keyword>
<dbReference type="PROSITE" id="PS00503">
    <property type="entry name" value="PECTINESTERASE_2"/>
    <property type="match status" value="1"/>
</dbReference>
<comment type="subcellular location">
    <subcellularLocation>
        <location evidence="5">Secreted</location>
    </subcellularLocation>
</comment>
<evidence type="ECO:0000313" key="9">
    <source>
        <dbReference type="Proteomes" id="UP000285575"/>
    </source>
</evidence>
<dbReference type="InterPro" id="IPR045032">
    <property type="entry name" value="PEL"/>
</dbReference>